<proteinExistence type="predicted"/>
<evidence type="ECO:0000313" key="2">
    <source>
        <dbReference type="EMBL" id="RLL17017.1"/>
    </source>
</evidence>
<keyword evidence="1" id="KW-0732">Signal</keyword>
<comment type="caution">
    <text evidence="2">The sequence shown here is derived from an EMBL/GenBank/DDBJ whole genome shotgun (WGS) entry which is preliminary data.</text>
</comment>
<dbReference type="EMBL" id="RCHC01000038">
    <property type="protein sequence ID" value="RLL17017.1"/>
    <property type="molecule type" value="Genomic_DNA"/>
</dbReference>
<name>A0ABX9TR39_9GAMM</name>
<evidence type="ECO:0000256" key="1">
    <source>
        <dbReference type="SAM" id="SignalP"/>
    </source>
</evidence>
<organism evidence="2 3">
    <name type="scientific">Acinetobacter chengduensis</name>
    <dbReference type="NCBI Taxonomy" id="2420890"/>
    <lineage>
        <taxon>Bacteria</taxon>
        <taxon>Pseudomonadati</taxon>
        <taxon>Pseudomonadota</taxon>
        <taxon>Gammaproteobacteria</taxon>
        <taxon>Moraxellales</taxon>
        <taxon>Moraxellaceae</taxon>
        <taxon>Acinetobacter</taxon>
    </lineage>
</organism>
<feature type="signal peptide" evidence="1">
    <location>
        <begin position="1"/>
        <end position="30"/>
    </location>
</feature>
<keyword evidence="3" id="KW-1185">Reference proteome</keyword>
<gene>
    <name evidence="2" type="ORF">D9K81_17585</name>
</gene>
<feature type="chain" id="PRO_5046485019" evidence="1">
    <location>
        <begin position="31"/>
        <end position="103"/>
    </location>
</feature>
<evidence type="ECO:0000313" key="3">
    <source>
        <dbReference type="Proteomes" id="UP000280271"/>
    </source>
</evidence>
<dbReference type="Proteomes" id="UP000280271">
    <property type="component" value="Unassembled WGS sequence"/>
</dbReference>
<protein>
    <submittedName>
        <fullName evidence="2">DUF2845 domain-containing protein</fullName>
    </submittedName>
</protein>
<reference evidence="2 3" key="1">
    <citation type="submission" date="2018-09" db="EMBL/GenBank/DDBJ databases">
        <title>The draft genome of Acinetobacter sp. strains.</title>
        <authorList>
            <person name="Qin J."/>
            <person name="Feng Y."/>
            <person name="Zong Z."/>
        </authorList>
    </citation>
    <scope>NUCLEOTIDE SEQUENCE [LARGE SCALE GENOMIC DNA]</scope>
    <source>
        <strain evidence="2 3">WCHAc060005</strain>
    </source>
</reference>
<sequence length="103" mass="11438">MIYPIIMRGKFMKKLLITAILMSAFTFANANTTNASINGERVRVGDSYGQIVGKLGQPVSTYDYTKNVNGKETPVREVSYVDGNKTYTITIENGKVTHIKTSR</sequence>
<accession>A0ABX9TR39</accession>